<name>A0A564Z107_HYMDI</name>
<organism evidence="1 2">
    <name type="scientific">Hymenolepis diminuta</name>
    <name type="common">Rat tapeworm</name>
    <dbReference type="NCBI Taxonomy" id="6216"/>
    <lineage>
        <taxon>Eukaryota</taxon>
        <taxon>Metazoa</taxon>
        <taxon>Spiralia</taxon>
        <taxon>Lophotrochozoa</taxon>
        <taxon>Platyhelminthes</taxon>
        <taxon>Cestoda</taxon>
        <taxon>Eucestoda</taxon>
        <taxon>Cyclophyllidea</taxon>
        <taxon>Hymenolepididae</taxon>
        <taxon>Hymenolepis</taxon>
    </lineage>
</organism>
<feature type="non-terminal residue" evidence="1">
    <location>
        <position position="1"/>
    </location>
</feature>
<proteinExistence type="predicted"/>
<dbReference type="Proteomes" id="UP000321570">
    <property type="component" value="Unassembled WGS sequence"/>
</dbReference>
<protein>
    <submittedName>
        <fullName evidence="1">Uncharacterized protein</fullName>
    </submittedName>
</protein>
<accession>A0A564Z107</accession>
<keyword evidence="2" id="KW-1185">Reference proteome</keyword>
<gene>
    <name evidence="1" type="ORF">WMSIL1_LOCUS11036</name>
</gene>
<evidence type="ECO:0000313" key="2">
    <source>
        <dbReference type="Proteomes" id="UP000321570"/>
    </source>
</evidence>
<dbReference type="EMBL" id="CABIJS010000510">
    <property type="protein sequence ID" value="VUZ52588.1"/>
    <property type="molecule type" value="Genomic_DNA"/>
</dbReference>
<evidence type="ECO:0000313" key="1">
    <source>
        <dbReference type="EMBL" id="VUZ52588.1"/>
    </source>
</evidence>
<reference evidence="1 2" key="1">
    <citation type="submission" date="2019-07" db="EMBL/GenBank/DDBJ databases">
        <authorList>
            <person name="Jastrzebski P J."/>
            <person name="Paukszto L."/>
            <person name="Jastrzebski P J."/>
        </authorList>
    </citation>
    <scope>NUCLEOTIDE SEQUENCE [LARGE SCALE GENOMIC DNA]</scope>
    <source>
        <strain evidence="1 2">WMS-il1</strain>
    </source>
</reference>
<dbReference type="AlphaFoldDB" id="A0A564Z107"/>
<sequence length="78" mass="9147">AQKLKSEQLQVHIGENPTCTIRELSKTLNVSCHMTIYREMKKIAWESLIDWEMAPLSTRFVRNQQTIACDILCFTAFW</sequence>